<gene>
    <name evidence="3" type="ORF">Q4T40_02065</name>
</gene>
<accession>A0ABU3NT69</accession>
<organism evidence="3 4">
    <name type="scientific">Anaeroselena agilis</name>
    <dbReference type="NCBI Taxonomy" id="3063788"/>
    <lineage>
        <taxon>Bacteria</taxon>
        <taxon>Bacillati</taxon>
        <taxon>Bacillota</taxon>
        <taxon>Negativicutes</taxon>
        <taxon>Acetonemataceae</taxon>
        <taxon>Anaeroselena</taxon>
    </lineage>
</organism>
<reference evidence="3 4" key="1">
    <citation type="submission" date="2023-07" db="EMBL/GenBank/DDBJ databases">
        <title>The novel representative of Negativicutes class, Anaeroselena agilis gen. nov. sp. nov.</title>
        <authorList>
            <person name="Prokofeva M.I."/>
            <person name="Elcheninov A.G."/>
            <person name="Klyukina A."/>
            <person name="Kublanov I.V."/>
            <person name="Frolov E.N."/>
            <person name="Podosokorskaya O.A."/>
        </authorList>
    </citation>
    <scope>NUCLEOTIDE SEQUENCE [LARGE SCALE GENOMIC DNA]</scope>
    <source>
        <strain evidence="3 4">4137-cl</strain>
    </source>
</reference>
<comment type="caution">
    <text evidence="3">The sequence shown here is derived from an EMBL/GenBank/DDBJ whole genome shotgun (WGS) entry which is preliminary data.</text>
</comment>
<keyword evidence="1" id="KW-0732">Signal</keyword>
<dbReference type="SMART" id="SM00909">
    <property type="entry name" value="Germane"/>
    <property type="match status" value="1"/>
</dbReference>
<sequence>MPRRSKYIALLIALLLVLFAAGCQPDQAATAPPAPVKAPEQHPSPPAPATMSVTVYFATKDASFLVPETRILPKNDHPIRTAIEQLLGEPKNAALVRALPEGTKLKGITVKDHIAYVDFNDKLIKNGSGGSAGELLAVGAIVNTLTEFADIEQVQIMVEGKKVNTLYGHVDTSEPLSRSEKIVKKTL</sequence>
<name>A0ABU3NT69_9FIRM</name>
<protein>
    <submittedName>
        <fullName evidence="3">GerMN domain-containing protein</fullName>
    </submittedName>
</protein>
<evidence type="ECO:0000313" key="3">
    <source>
        <dbReference type="EMBL" id="MDT8900020.1"/>
    </source>
</evidence>
<keyword evidence="4" id="KW-1185">Reference proteome</keyword>
<dbReference type="InterPro" id="IPR019606">
    <property type="entry name" value="GerMN"/>
</dbReference>
<dbReference type="RefSeq" id="WP_413778582.1">
    <property type="nucleotide sequence ID" value="NZ_JAUOZS010000001.1"/>
</dbReference>
<dbReference type="Pfam" id="PF10646">
    <property type="entry name" value="Germane"/>
    <property type="match status" value="1"/>
</dbReference>
<dbReference type="Proteomes" id="UP001254848">
    <property type="component" value="Unassembled WGS sequence"/>
</dbReference>
<proteinExistence type="predicted"/>
<dbReference type="PROSITE" id="PS51257">
    <property type="entry name" value="PROKAR_LIPOPROTEIN"/>
    <property type="match status" value="1"/>
</dbReference>
<feature type="chain" id="PRO_5045607646" evidence="1">
    <location>
        <begin position="29"/>
        <end position="187"/>
    </location>
</feature>
<dbReference type="EMBL" id="JAUOZS010000001">
    <property type="protein sequence ID" value="MDT8900020.1"/>
    <property type="molecule type" value="Genomic_DNA"/>
</dbReference>
<evidence type="ECO:0000259" key="2">
    <source>
        <dbReference type="SMART" id="SM00909"/>
    </source>
</evidence>
<evidence type="ECO:0000256" key="1">
    <source>
        <dbReference type="SAM" id="SignalP"/>
    </source>
</evidence>
<feature type="signal peptide" evidence="1">
    <location>
        <begin position="1"/>
        <end position="28"/>
    </location>
</feature>
<feature type="domain" description="GerMN" evidence="2">
    <location>
        <begin position="79"/>
        <end position="167"/>
    </location>
</feature>
<evidence type="ECO:0000313" key="4">
    <source>
        <dbReference type="Proteomes" id="UP001254848"/>
    </source>
</evidence>